<accession>A0A840NJL2</accession>
<dbReference type="AlphaFoldDB" id="A0A840NJL2"/>
<dbReference type="EC" id="3.1.3.71" evidence="3"/>
<dbReference type="EMBL" id="JACHIV010000001">
    <property type="protein sequence ID" value="MBB5070353.1"/>
    <property type="molecule type" value="Genomic_DNA"/>
</dbReference>
<evidence type="ECO:0000256" key="1">
    <source>
        <dbReference type="ARBA" id="ARBA00001946"/>
    </source>
</evidence>
<evidence type="ECO:0000256" key="4">
    <source>
        <dbReference type="ARBA" id="ARBA00021948"/>
    </source>
</evidence>
<dbReference type="RefSeq" id="WP_343071453.1">
    <property type="nucleotide sequence ID" value="NZ_JACHIV010000001.1"/>
</dbReference>
<evidence type="ECO:0000256" key="3">
    <source>
        <dbReference type="ARBA" id="ARBA00012953"/>
    </source>
</evidence>
<dbReference type="Pfam" id="PF04029">
    <property type="entry name" value="2-ph_phosp"/>
    <property type="match status" value="1"/>
</dbReference>
<name>A0A840NJL2_9PSEU</name>
<evidence type="ECO:0000256" key="5">
    <source>
        <dbReference type="ARBA" id="ARBA00022801"/>
    </source>
</evidence>
<dbReference type="SUPFAM" id="SSF142823">
    <property type="entry name" value="ComB-like"/>
    <property type="match status" value="1"/>
</dbReference>
<dbReference type="GO" id="GO:0050545">
    <property type="term" value="F:sulfopyruvate decarboxylase activity"/>
    <property type="evidence" value="ECO:0007669"/>
    <property type="project" value="TreeGrafter"/>
</dbReference>
<protein>
    <recommendedName>
        <fullName evidence="4">Probable 2-phosphosulfolactate phosphatase</fullName>
        <ecNumber evidence="3">3.1.3.71</ecNumber>
    </recommendedName>
</protein>
<gene>
    <name evidence="8" type="ORF">BJ969_003441</name>
</gene>
<dbReference type="InterPro" id="IPR005238">
    <property type="entry name" value="ComB-like"/>
</dbReference>
<reference evidence="8 9" key="1">
    <citation type="submission" date="2020-08" db="EMBL/GenBank/DDBJ databases">
        <title>Sequencing the genomes of 1000 actinobacteria strains.</title>
        <authorList>
            <person name="Klenk H.-P."/>
        </authorList>
    </citation>
    <scope>NUCLEOTIDE SEQUENCE [LARGE SCALE GENOMIC DNA]</scope>
    <source>
        <strain evidence="8 9">DSM 45582</strain>
    </source>
</reference>
<evidence type="ECO:0000313" key="8">
    <source>
        <dbReference type="EMBL" id="MBB5070353.1"/>
    </source>
</evidence>
<evidence type="ECO:0000256" key="6">
    <source>
        <dbReference type="ARBA" id="ARBA00022842"/>
    </source>
</evidence>
<comment type="catalytic activity">
    <reaction evidence="7">
        <text>(2R)-O-phospho-3-sulfolactate + H2O = (2R)-3-sulfolactate + phosphate</text>
        <dbReference type="Rhea" id="RHEA:23416"/>
        <dbReference type="ChEBI" id="CHEBI:15377"/>
        <dbReference type="ChEBI" id="CHEBI:15597"/>
        <dbReference type="ChEBI" id="CHEBI:43474"/>
        <dbReference type="ChEBI" id="CHEBI:58738"/>
        <dbReference type="EC" id="3.1.3.71"/>
    </reaction>
</comment>
<keyword evidence="5 8" id="KW-0378">Hydrolase</keyword>
<keyword evidence="6" id="KW-0460">Magnesium</keyword>
<proteinExistence type="inferred from homology"/>
<comment type="cofactor">
    <cofactor evidence="1">
        <name>Mg(2+)</name>
        <dbReference type="ChEBI" id="CHEBI:18420"/>
    </cofactor>
</comment>
<evidence type="ECO:0000313" key="9">
    <source>
        <dbReference type="Proteomes" id="UP000580474"/>
    </source>
</evidence>
<comment type="caution">
    <text evidence="8">The sequence shown here is derived from an EMBL/GenBank/DDBJ whole genome shotgun (WGS) entry which is preliminary data.</text>
</comment>
<comment type="similarity">
    <text evidence="2">Belongs to the ComB family.</text>
</comment>
<dbReference type="PANTHER" id="PTHR37311:SF1">
    <property type="entry name" value="2-PHOSPHOSULFOLACTATE PHOSPHATASE-RELATED"/>
    <property type="match status" value="1"/>
</dbReference>
<dbReference type="InterPro" id="IPR036702">
    <property type="entry name" value="ComB-like_sf"/>
</dbReference>
<dbReference type="PANTHER" id="PTHR37311">
    <property type="entry name" value="2-PHOSPHOSULFOLACTATE PHOSPHATASE-RELATED"/>
    <property type="match status" value="1"/>
</dbReference>
<dbReference type="GO" id="GO:0000287">
    <property type="term" value="F:magnesium ion binding"/>
    <property type="evidence" value="ECO:0007669"/>
    <property type="project" value="InterPro"/>
</dbReference>
<evidence type="ECO:0000256" key="2">
    <source>
        <dbReference type="ARBA" id="ARBA00009997"/>
    </source>
</evidence>
<evidence type="ECO:0000256" key="7">
    <source>
        <dbReference type="ARBA" id="ARBA00033711"/>
    </source>
</evidence>
<keyword evidence="9" id="KW-1185">Reference proteome</keyword>
<dbReference type="Proteomes" id="UP000580474">
    <property type="component" value="Unassembled WGS sequence"/>
</dbReference>
<sequence length="251" mass="25285">MDECFAQVGFGTRFEWGPVGAERLAAGVACLVVVDVLSFTTSVSVAVESGTRVLPYRWRDGSAAAYAAERDAELAVGRRMATAARPWSLSPAALRRAPAPPRLVLPSPNGSAIAAAAGTAIVLAACLRNADAVGQWLAAHGYGTAVRPVGVVAAGERWPDDGLRPAVEDLLGAGAVIASLHSHGGGTWSPEAAVAAAAFTATSDVRTAVRASASGRELADGGFADDVGIAVELDESVVVPVLTAGAFGAVG</sequence>
<dbReference type="Gene3D" id="3.90.1560.10">
    <property type="entry name" value="ComB-like"/>
    <property type="match status" value="1"/>
</dbReference>
<organism evidence="8 9">
    <name type="scientific">Saccharopolyspora gloriosae</name>
    <dbReference type="NCBI Taxonomy" id="455344"/>
    <lineage>
        <taxon>Bacteria</taxon>
        <taxon>Bacillati</taxon>
        <taxon>Actinomycetota</taxon>
        <taxon>Actinomycetes</taxon>
        <taxon>Pseudonocardiales</taxon>
        <taxon>Pseudonocardiaceae</taxon>
        <taxon>Saccharopolyspora</taxon>
    </lineage>
</organism>
<dbReference type="GO" id="GO:0050532">
    <property type="term" value="F:2-phosphosulfolactate phosphatase activity"/>
    <property type="evidence" value="ECO:0007669"/>
    <property type="project" value="UniProtKB-EC"/>
</dbReference>